<sequence length="99" mass="11611">MELLILLQTRSDWKNTEYTARSLLTSLVLIYHDSPEALLRAWLDLRMVADDLYRLLYLDEVETLWVTPESAIMWLRYMFVRELTGVVEMNEVRAGGSSN</sequence>
<organism evidence="1 2">
    <name type="scientific">Hyaloperonospora arabidopsidis (strain Emoy2)</name>
    <name type="common">Downy mildew agent</name>
    <name type="synonym">Peronospora arabidopsidis</name>
    <dbReference type="NCBI Taxonomy" id="559515"/>
    <lineage>
        <taxon>Eukaryota</taxon>
        <taxon>Sar</taxon>
        <taxon>Stramenopiles</taxon>
        <taxon>Oomycota</taxon>
        <taxon>Peronosporomycetes</taxon>
        <taxon>Peronosporales</taxon>
        <taxon>Peronosporaceae</taxon>
        <taxon>Hyaloperonospora</taxon>
    </lineage>
</organism>
<dbReference type="InParanoid" id="M4B6A9"/>
<dbReference type="AlphaFoldDB" id="M4B6A9"/>
<reference evidence="1" key="2">
    <citation type="submission" date="2015-06" db="UniProtKB">
        <authorList>
            <consortium name="EnsemblProtists"/>
        </authorList>
    </citation>
    <scope>IDENTIFICATION</scope>
    <source>
        <strain evidence="1">Emoy2</strain>
    </source>
</reference>
<dbReference type="Proteomes" id="UP000011713">
    <property type="component" value="Unassembled WGS sequence"/>
</dbReference>
<reference evidence="2" key="1">
    <citation type="journal article" date="2010" name="Science">
        <title>Signatures of adaptation to obligate biotrophy in the Hyaloperonospora arabidopsidis genome.</title>
        <authorList>
            <person name="Baxter L."/>
            <person name="Tripathy S."/>
            <person name="Ishaque N."/>
            <person name="Boot N."/>
            <person name="Cabral A."/>
            <person name="Kemen E."/>
            <person name="Thines M."/>
            <person name="Ah-Fong A."/>
            <person name="Anderson R."/>
            <person name="Badejoko W."/>
            <person name="Bittner-Eddy P."/>
            <person name="Boore J.L."/>
            <person name="Chibucos M.C."/>
            <person name="Coates M."/>
            <person name="Dehal P."/>
            <person name="Delehaunty K."/>
            <person name="Dong S."/>
            <person name="Downton P."/>
            <person name="Dumas B."/>
            <person name="Fabro G."/>
            <person name="Fronick C."/>
            <person name="Fuerstenberg S.I."/>
            <person name="Fulton L."/>
            <person name="Gaulin E."/>
            <person name="Govers F."/>
            <person name="Hughes L."/>
            <person name="Humphray S."/>
            <person name="Jiang R.H."/>
            <person name="Judelson H."/>
            <person name="Kamoun S."/>
            <person name="Kyung K."/>
            <person name="Meijer H."/>
            <person name="Minx P."/>
            <person name="Morris P."/>
            <person name="Nelson J."/>
            <person name="Phuntumart V."/>
            <person name="Qutob D."/>
            <person name="Rehmany A."/>
            <person name="Rougon-Cardoso A."/>
            <person name="Ryden P."/>
            <person name="Torto-Alalibo T."/>
            <person name="Studholme D."/>
            <person name="Wang Y."/>
            <person name="Win J."/>
            <person name="Wood J."/>
            <person name="Clifton S.W."/>
            <person name="Rogers J."/>
            <person name="Van den Ackerveken G."/>
            <person name="Jones J.D."/>
            <person name="McDowell J.M."/>
            <person name="Beynon J."/>
            <person name="Tyler B.M."/>
        </authorList>
    </citation>
    <scope>NUCLEOTIDE SEQUENCE [LARGE SCALE GENOMIC DNA]</scope>
    <source>
        <strain evidence="2">Emoy2</strain>
    </source>
</reference>
<dbReference type="HOGENOM" id="CLU_2325237_0_0_1"/>
<accession>M4B6A9</accession>
<evidence type="ECO:0000313" key="1">
    <source>
        <dbReference type="EnsemblProtists" id="HpaP801810"/>
    </source>
</evidence>
<keyword evidence="2" id="KW-1185">Reference proteome</keyword>
<dbReference type="VEuPathDB" id="FungiDB:HpaG801810"/>
<evidence type="ECO:0000313" key="2">
    <source>
        <dbReference type="Proteomes" id="UP000011713"/>
    </source>
</evidence>
<dbReference type="EnsemblProtists" id="HpaT801810">
    <property type="protein sequence ID" value="HpaP801810"/>
    <property type="gene ID" value="HpaG801810"/>
</dbReference>
<dbReference type="EMBL" id="JH598543">
    <property type="status" value="NOT_ANNOTATED_CDS"/>
    <property type="molecule type" value="Genomic_DNA"/>
</dbReference>
<protein>
    <recommendedName>
        <fullName evidence="3">RxLR effector candidate protein</fullName>
    </recommendedName>
</protein>
<proteinExistence type="predicted"/>
<name>M4B6A9_HYAAE</name>
<evidence type="ECO:0008006" key="3">
    <source>
        <dbReference type="Google" id="ProtNLM"/>
    </source>
</evidence>